<evidence type="ECO:0000313" key="3">
    <source>
        <dbReference type="Proteomes" id="UP001210261"/>
    </source>
</evidence>
<sequence>MEFIVNFIFGFFSFCFIVLVVFFVQANSIKKILNNANKEELESLQNIYVDKYEDKEEDEINFNKKWNEDIGKVSVEIPKKSKFFSSINLSSIKNGFKIFFIPLRILAYILFVVGFFILLRNDYLNLVGLFSGVLVANVFVVFVLALKNRAN</sequence>
<keyword evidence="1" id="KW-0472">Membrane</keyword>
<gene>
    <name evidence="2" type="ORF">PF021_04565</name>
</gene>
<organism evidence="2 3">
    <name type="scientific">Helicobacter ibis</name>
    <dbReference type="NCBI Taxonomy" id="2962633"/>
    <lineage>
        <taxon>Bacteria</taxon>
        <taxon>Pseudomonadati</taxon>
        <taxon>Campylobacterota</taxon>
        <taxon>Epsilonproteobacteria</taxon>
        <taxon>Campylobacterales</taxon>
        <taxon>Helicobacteraceae</taxon>
        <taxon>Helicobacter</taxon>
    </lineage>
</organism>
<evidence type="ECO:0000313" key="2">
    <source>
        <dbReference type="EMBL" id="MDA3968946.1"/>
    </source>
</evidence>
<reference evidence="2 3" key="1">
    <citation type="submission" date="2023-01" db="EMBL/GenBank/DDBJ databases">
        <title>Description of Helicobacter ibis sp. nov. isolated from faecal droppings of black-faced ibis (Theristicus melanopis).</title>
        <authorList>
            <person name="Lopez-Cantillo M."/>
            <person name="Vidal-Veuthey B."/>
            <person name="Mella A."/>
            <person name="De La Haba R."/>
            <person name="Collado L."/>
        </authorList>
    </citation>
    <scope>NUCLEOTIDE SEQUENCE [LARGE SCALE GENOMIC DNA]</scope>
    <source>
        <strain evidence="2 3">A82</strain>
    </source>
</reference>
<accession>A0ABT4VE17</accession>
<dbReference type="EMBL" id="JAQHXR010000002">
    <property type="protein sequence ID" value="MDA3968946.1"/>
    <property type="molecule type" value="Genomic_DNA"/>
</dbReference>
<feature type="transmembrane region" description="Helical" evidence="1">
    <location>
        <begin position="123"/>
        <end position="146"/>
    </location>
</feature>
<dbReference type="Proteomes" id="UP001210261">
    <property type="component" value="Unassembled WGS sequence"/>
</dbReference>
<feature type="transmembrane region" description="Helical" evidence="1">
    <location>
        <begin position="98"/>
        <end position="117"/>
    </location>
</feature>
<name>A0ABT4VE17_9HELI</name>
<keyword evidence="1" id="KW-1133">Transmembrane helix</keyword>
<keyword evidence="3" id="KW-1185">Reference proteome</keyword>
<dbReference type="RefSeq" id="WP_271021236.1">
    <property type="nucleotide sequence ID" value="NZ_JAQHXR010000002.1"/>
</dbReference>
<proteinExistence type="predicted"/>
<keyword evidence="1" id="KW-0812">Transmembrane</keyword>
<evidence type="ECO:0008006" key="4">
    <source>
        <dbReference type="Google" id="ProtNLM"/>
    </source>
</evidence>
<evidence type="ECO:0000256" key="1">
    <source>
        <dbReference type="SAM" id="Phobius"/>
    </source>
</evidence>
<feature type="transmembrane region" description="Helical" evidence="1">
    <location>
        <begin position="6"/>
        <end position="24"/>
    </location>
</feature>
<comment type="caution">
    <text evidence="2">The sequence shown here is derived from an EMBL/GenBank/DDBJ whole genome shotgun (WGS) entry which is preliminary data.</text>
</comment>
<protein>
    <recommendedName>
        <fullName evidence="4">Integral membrane protein</fullName>
    </recommendedName>
</protein>